<dbReference type="PANTHER" id="PTHR24060">
    <property type="entry name" value="METABOTROPIC GLUTAMATE RECEPTOR"/>
    <property type="match status" value="1"/>
</dbReference>
<feature type="domain" description="Receptor ligand binding region" evidence="7">
    <location>
        <begin position="1"/>
        <end position="261"/>
    </location>
</feature>
<comment type="caution">
    <text evidence="8">The sequence shown here is derived from an EMBL/GenBank/DDBJ whole genome shotgun (WGS) entry which is preliminary data.</text>
</comment>
<keyword evidence="2" id="KW-0812">Transmembrane</keyword>
<dbReference type="GO" id="GO:0016020">
    <property type="term" value="C:membrane"/>
    <property type="evidence" value="ECO:0007669"/>
    <property type="project" value="UniProtKB-SubCell"/>
</dbReference>
<evidence type="ECO:0000259" key="7">
    <source>
        <dbReference type="Pfam" id="PF01094"/>
    </source>
</evidence>
<evidence type="ECO:0000256" key="6">
    <source>
        <dbReference type="SAM" id="MobiDB-lite"/>
    </source>
</evidence>
<keyword evidence="5" id="KW-0325">Glycoprotein</keyword>
<keyword evidence="9" id="KW-1185">Reference proteome</keyword>
<dbReference type="VEuPathDB" id="VectorBase:LOC119173973"/>
<keyword evidence="4" id="KW-0472">Membrane</keyword>
<evidence type="ECO:0000313" key="8">
    <source>
        <dbReference type="EMBL" id="KAH8021656.1"/>
    </source>
</evidence>
<dbReference type="InterPro" id="IPR028082">
    <property type="entry name" value="Peripla_BP_I"/>
</dbReference>
<evidence type="ECO:0000256" key="4">
    <source>
        <dbReference type="ARBA" id="ARBA00023136"/>
    </source>
</evidence>
<organism evidence="8 9">
    <name type="scientific">Rhipicephalus microplus</name>
    <name type="common">Cattle tick</name>
    <name type="synonym">Boophilus microplus</name>
    <dbReference type="NCBI Taxonomy" id="6941"/>
    <lineage>
        <taxon>Eukaryota</taxon>
        <taxon>Metazoa</taxon>
        <taxon>Ecdysozoa</taxon>
        <taxon>Arthropoda</taxon>
        <taxon>Chelicerata</taxon>
        <taxon>Arachnida</taxon>
        <taxon>Acari</taxon>
        <taxon>Parasitiformes</taxon>
        <taxon>Ixodida</taxon>
        <taxon>Ixodoidea</taxon>
        <taxon>Ixodidae</taxon>
        <taxon>Rhipicephalinae</taxon>
        <taxon>Rhipicephalus</taxon>
        <taxon>Boophilus</taxon>
    </lineage>
</organism>
<evidence type="ECO:0000256" key="1">
    <source>
        <dbReference type="ARBA" id="ARBA00004370"/>
    </source>
</evidence>
<reference evidence="8" key="1">
    <citation type="journal article" date="2020" name="Cell">
        <title>Large-Scale Comparative Analyses of Tick Genomes Elucidate Their Genetic Diversity and Vector Capacities.</title>
        <authorList>
            <consortium name="Tick Genome and Microbiome Consortium (TIGMIC)"/>
            <person name="Jia N."/>
            <person name="Wang J."/>
            <person name="Shi W."/>
            <person name="Du L."/>
            <person name="Sun Y."/>
            <person name="Zhan W."/>
            <person name="Jiang J.F."/>
            <person name="Wang Q."/>
            <person name="Zhang B."/>
            <person name="Ji P."/>
            <person name="Bell-Sakyi L."/>
            <person name="Cui X.M."/>
            <person name="Yuan T.T."/>
            <person name="Jiang B.G."/>
            <person name="Yang W.F."/>
            <person name="Lam T.T."/>
            <person name="Chang Q.C."/>
            <person name="Ding S.J."/>
            <person name="Wang X.J."/>
            <person name="Zhu J.G."/>
            <person name="Ruan X.D."/>
            <person name="Zhao L."/>
            <person name="Wei J.T."/>
            <person name="Ye R.Z."/>
            <person name="Que T.C."/>
            <person name="Du C.H."/>
            <person name="Zhou Y.H."/>
            <person name="Cheng J.X."/>
            <person name="Dai P.F."/>
            <person name="Guo W.B."/>
            <person name="Han X.H."/>
            <person name="Huang E.J."/>
            <person name="Li L.F."/>
            <person name="Wei W."/>
            <person name="Gao Y.C."/>
            <person name="Liu J.Z."/>
            <person name="Shao H.Z."/>
            <person name="Wang X."/>
            <person name="Wang C.C."/>
            <person name="Yang T.C."/>
            <person name="Huo Q.B."/>
            <person name="Li W."/>
            <person name="Chen H.Y."/>
            <person name="Chen S.E."/>
            <person name="Zhou L.G."/>
            <person name="Ni X.B."/>
            <person name="Tian J.H."/>
            <person name="Sheng Y."/>
            <person name="Liu T."/>
            <person name="Pan Y.S."/>
            <person name="Xia L.Y."/>
            <person name="Li J."/>
            <person name="Zhao F."/>
            <person name="Cao W.C."/>
        </authorList>
    </citation>
    <scope>NUCLEOTIDE SEQUENCE</scope>
    <source>
        <strain evidence="8">Rmic-2018</strain>
    </source>
</reference>
<protein>
    <recommendedName>
        <fullName evidence="7">Receptor ligand binding region domain-containing protein</fullName>
    </recommendedName>
</protein>
<gene>
    <name evidence="8" type="ORF">HPB51_016052</name>
</gene>
<dbReference type="Gene3D" id="3.40.50.2300">
    <property type="match status" value="2"/>
</dbReference>
<dbReference type="SUPFAM" id="SSF53822">
    <property type="entry name" value="Periplasmic binding protein-like I"/>
    <property type="match status" value="1"/>
</dbReference>
<evidence type="ECO:0000313" key="9">
    <source>
        <dbReference type="Proteomes" id="UP000821866"/>
    </source>
</evidence>
<dbReference type="InterPro" id="IPR038550">
    <property type="entry name" value="GPCR_3_9-Cys_sf"/>
</dbReference>
<dbReference type="InterPro" id="IPR050726">
    <property type="entry name" value="mGluR"/>
</dbReference>
<dbReference type="GO" id="GO:0007186">
    <property type="term" value="P:G protein-coupled receptor signaling pathway"/>
    <property type="evidence" value="ECO:0007669"/>
    <property type="project" value="InterPro"/>
</dbReference>
<sequence>MTAFTREARARNICIAVNEKVPHSATMETFDQIYQNLLLKANARGVVLFTRAEDARGVLAAAKRANRSEDFVWVASDGWGKQEKLVEGLEEVAEGAITIELESRFIPEFDAYMRNLTVENNRRNPWFKEYWEDVFQCVVRDDDGAGRAAATATRRSGNGSSLPTCSKNLRLDESVGYLQESKVQFVLDAVYAMAHALHKVWEHLCEPRNELYCNAMRDVDGGVLYKKYLLNVTFEDMAGSIVRFDPKGDGLAPYRIYNYQRQQPNTSRYEYRAVGRWLDELQLNVDEVRWAHNSRRVPVSICSAQCGVGEIKIVQAGDTCCWICNRCEPWQYVLGRVHVRRLRRRPLAVRAQAQLLQPDAAVHALRLHLRRGAGGDRVPGHRAHARHHGRVRRQQRDAHREGFGSRAQLFAPVGHPHLLPHDVRTAAQAGACVVRVSALRRRPRLLDHLQRAAHQDESHLAHLRERPPVSAEAVLHQSKVAGGDLAHADLGASGCERRVVRGRAAQCAPRAPGRQARPGDPQVPHQGLQFPRVPGLQHDAHLRVHRIRHQDAQDTRELQRVQVHRLHHVHHLHHLARVRAHLLRHRKLVPGEERPVHR</sequence>
<accession>A0A9J6DIA4</accession>
<evidence type="ECO:0000256" key="5">
    <source>
        <dbReference type="ARBA" id="ARBA00023180"/>
    </source>
</evidence>
<dbReference type="FunFam" id="3.40.50.2300:FF:000145">
    <property type="entry name" value="Glutamate receptor, metabotropic"/>
    <property type="match status" value="1"/>
</dbReference>
<dbReference type="AlphaFoldDB" id="A0A9J6DIA4"/>
<dbReference type="EMBL" id="JABSTU010000009">
    <property type="protein sequence ID" value="KAH8021656.1"/>
    <property type="molecule type" value="Genomic_DNA"/>
</dbReference>
<feature type="region of interest" description="Disordered" evidence="6">
    <location>
        <begin position="373"/>
        <end position="402"/>
    </location>
</feature>
<dbReference type="PRINTS" id="PR00593">
    <property type="entry name" value="MTABOTROPICR"/>
</dbReference>
<comment type="subcellular location">
    <subcellularLocation>
        <location evidence="1">Membrane</location>
    </subcellularLocation>
</comment>
<reference evidence="8" key="2">
    <citation type="submission" date="2021-09" db="EMBL/GenBank/DDBJ databases">
        <authorList>
            <person name="Jia N."/>
            <person name="Wang J."/>
            <person name="Shi W."/>
            <person name="Du L."/>
            <person name="Sun Y."/>
            <person name="Zhan W."/>
            <person name="Jiang J."/>
            <person name="Wang Q."/>
            <person name="Zhang B."/>
            <person name="Ji P."/>
            <person name="Sakyi L.B."/>
            <person name="Cui X."/>
            <person name="Yuan T."/>
            <person name="Jiang B."/>
            <person name="Yang W."/>
            <person name="Lam T.T.-Y."/>
            <person name="Chang Q."/>
            <person name="Ding S."/>
            <person name="Wang X."/>
            <person name="Zhu J."/>
            <person name="Ruan X."/>
            <person name="Zhao L."/>
            <person name="Wei J."/>
            <person name="Que T."/>
            <person name="Du C."/>
            <person name="Cheng J."/>
            <person name="Dai P."/>
            <person name="Han X."/>
            <person name="Huang E."/>
            <person name="Gao Y."/>
            <person name="Liu J."/>
            <person name="Shao H."/>
            <person name="Ye R."/>
            <person name="Li L."/>
            <person name="Wei W."/>
            <person name="Wang X."/>
            <person name="Wang C."/>
            <person name="Huo Q."/>
            <person name="Li W."/>
            <person name="Guo W."/>
            <person name="Chen H."/>
            <person name="Chen S."/>
            <person name="Zhou L."/>
            <person name="Zhou L."/>
            <person name="Ni X."/>
            <person name="Tian J."/>
            <person name="Zhou Y."/>
            <person name="Sheng Y."/>
            <person name="Liu T."/>
            <person name="Pan Y."/>
            <person name="Xia L."/>
            <person name="Li J."/>
            <person name="Zhao F."/>
            <person name="Cao W."/>
        </authorList>
    </citation>
    <scope>NUCLEOTIDE SEQUENCE</scope>
    <source>
        <strain evidence="8">Rmic-2018</strain>
        <tissue evidence="8">Larvae</tissue>
    </source>
</reference>
<feature type="compositionally biased region" description="Basic residues" evidence="6">
    <location>
        <begin position="380"/>
        <end position="393"/>
    </location>
</feature>
<name>A0A9J6DIA4_RHIMP</name>
<dbReference type="Gene3D" id="2.10.50.30">
    <property type="entry name" value="GPCR, family 3, nine cysteines domain"/>
    <property type="match status" value="1"/>
</dbReference>
<dbReference type="Pfam" id="PF01094">
    <property type="entry name" value="ANF_receptor"/>
    <property type="match status" value="1"/>
</dbReference>
<dbReference type="InterPro" id="IPR000162">
    <property type="entry name" value="GPCR_3_mtglu_rcpt"/>
</dbReference>
<keyword evidence="3" id="KW-1133">Transmembrane helix</keyword>
<dbReference type="InterPro" id="IPR001828">
    <property type="entry name" value="ANF_lig-bd_rcpt"/>
</dbReference>
<dbReference type="Proteomes" id="UP000821866">
    <property type="component" value="Chromosome 7"/>
</dbReference>
<evidence type="ECO:0000256" key="3">
    <source>
        <dbReference type="ARBA" id="ARBA00022989"/>
    </source>
</evidence>
<evidence type="ECO:0000256" key="2">
    <source>
        <dbReference type="ARBA" id="ARBA00022692"/>
    </source>
</evidence>
<proteinExistence type="predicted"/>